<dbReference type="Pfam" id="PF01602">
    <property type="entry name" value="Adaptin_N"/>
    <property type="match status" value="1"/>
</dbReference>
<evidence type="ECO:0000256" key="5">
    <source>
        <dbReference type="ARBA" id="ARBA00023136"/>
    </source>
</evidence>
<evidence type="ECO:0000256" key="6">
    <source>
        <dbReference type="SAM" id="MobiDB-lite"/>
    </source>
</evidence>
<feature type="compositionally biased region" description="Acidic residues" evidence="6">
    <location>
        <begin position="771"/>
        <end position="788"/>
    </location>
</feature>
<dbReference type="SUPFAM" id="SSF48371">
    <property type="entry name" value="ARM repeat"/>
    <property type="match status" value="1"/>
</dbReference>
<feature type="compositionally biased region" description="Basic and acidic residues" evidence="6">
    <location>
        <begin position="789"/>
        <end position="803"/>
    </location>
</feature>
<proteinExistence type="inferred from homology"/>
<feature type="region of interest" description="Disordered" evidence="6">
    <location>
        <begin position="871"/>
        <end position="895"/>
    </location>
</feature>
<feature type="region of interest" description="Disordered" evidence="6">
    <location>
        <begin position="764"/>
        <end position="853"/>
    </location>
</feature>
<feature type="domain" description="Clathrin/coatomer adaptor adaptin-like N-terminal" evidence="7">
    <location>
        <begin position="47"/>
        <end position="620"/>
    </location>
</feature>
<keyword evidence="5" id="KW-0472">Membrane</keyword>
<comment type="similarity">
    <text evidence="2">Belongs to the adaptor complexes large subunit family.</text>
</comment>
<evidence type="ECO:0000256" key="4">
    <source>
        <dbReference type="ARBA" id="ARBA00022927"/>
    </source>
</evidence>
<evidence type="ECO:0000256" key="2">
    <source>
        <dbReference type="ARBA" id="ARBA00006613"/>
    </source>
</evidence>
<feature type="compositionally biased region" description="Low complexity" evidence="6">
    <location>
        <begin position="878"/>
        <end position="893"/>
    </location>
</feature>
<keyword evidence="4" id="KW-0653">Protein transport</keyword>
<name>A0A094ZIV7_SCHHA</name>
<dbReference type="PIRSF" id="PIRSF037096">
    <property type="entry name" value="AP3_complex_beta"/>
    <property type="match status" value="1"/>
</dbReference>
<dbReference type="InterPro" id="IPR026739">
    <property type="entry name" value="AP_beta"/>
</dbReference>
<gene>
    <name evidence="8" type="ORF">MS3_02097</name>
</gene>
<reference evidence="8" key="1">
    <citation type="journal article" date="2012" name="Nat. Genet.">
        <title>Whole-genome sequence of Schistosoma haematobium.</title>
        <authorList>
            <person name="Young N.D."/>
            <person name="Jex A.R."/>
            <person name="Li B."/>
            <person name="Liu S."/>
            <person name="Yang L."/>
            <person name="Xiong Z."/>
            <person name="Li Y."/>
            <person name="Cantacessi C."/>
            <person name="Hall R.S."/>
            <person name="Xu X."/>
            <person name="Chen F."/>
            <person name="Wu X."/>
            <person name="Zerlotini A."/>
            <person name="Oliveira G."/>
            <person name="Hofmann A."/>
            <person name="Zhang G."/>
            <person name="Fang X."/>
            <person name="Kang Y."/>
            <person name="Campbell B.E."/>
            <person name="Loukas A."/>
            <person name="Ranganathan S."/>
            <person name="Rollinson D."/>
            <person name="Rinaldi G."/>
            <person name="Brindley P.J."/>
            <person name="Yang H."/>
            <person name="Wang J."/>
            <person name="Wang J."/>
            <person name="Gasser R.B."/>
        </authorList>
    </citation>
    <scope>NUCLEOTIDE SEQUENCE [LARGE SCALE GENOMIC DNA]</scope>
</reference>
<dbReference type="STRING" id="6185.A0A094ZIV7"/>
<dbReference type="InterPro" id="IPR016024">
    <property type="entry name" value="ARM-type_fold"/>
</dbReference>
<keyword evidence="3" id="KW-0813">Transport</keyword>
<dbReference type="Gene3D" id="1.25.10.10">
    <property type="entry name" value="Leucine-rich Repeat Variant"/>
    <property type="match status" value="1"/>
</dbReference>
<accession>A0A094ZIV7</accession>
<dbReference type="EMBL" id="KL250576">
    <property type="protein sequence ID" value="KGB33897.1"/>
    <property type="molecule type" value="Genomic_DNA"/>
</dbReference>
<feature type="compositionally biased region" description="Basic and acidic residues" evidence="6">
    <location>
        <begin position="833"/>
        <end position="850"/>
    </location>
</feature>
<dbReference type="PANTHER" id="PTHR11134">
    <property type="entry name" value="ADAPTOR COMPLEX SUBUNIT BETA FAMILY MEMBER"/>
    <property type="match status" value="1"/>
</dbReference>
<comment type="subcellular location">
    <subcellularLocation>
        <location evidence="1">Endomembrane system</location>
    </subcellularLocation>
</comment>
<feature type="compositionally biased region" description="Polar residues" evidence="6">
    <location>
        <begin position="267"/>
        <end position="310"/>
    </location>
</feature>
<sequence length="1299" mass="146944">MLDEGFQSASLSSEISQGSSYNRSGDIEIGNDLSSSVVFSADFHKFDDLKNLLDNNKDAVKLGAMKRIIEMVARGKDCSDLFLAVVKNVVSKNAEIRKLVYAFLTHYAEQEQDIALLSISTFQRALKDPNQLVRASSLRVLSSIRIPLILPIVTLAIQDASKDLSPYVRKTAAHAILKVYSLDPTEKDTLIEIIDRLLSDKTTVVVGSAVRTFEEVCPERLDLIHKNYRKLCNLVMDVDEWGQVVILSMLTRYARTQFPNPEKSLITIENDNSSTPANLSSNQSDNGQSKSIPISGNGNNHNCTSSKSDTIITTPEKSTQYSMSDALPVLDADRNALLNASRYLLHSHNSAVVMASSQLLFYLNAKDDYPNVVRALIRTLHRNREVQYIVLSNIASLITIEHRNLFEPYLRSFFIFSTDSLQVKLLKLEILSSLITETSSSVILREFQYYVNSFDEEFVTATIQAIGRCASIVPQISDVCLGGLLRLMSRPKEKIMGECVIVLRKLLQMKTTDHKEIITHIAQLADTMTIPTALASILWLLGEFSHRVPKIAPDILRKMAKSFTQQETIVKFQIINLAAKLCIVNPRQTLILTQYIFNLAKYDTNYDIRDKARFLRGLLFPQIITNPTLISDDSSSSPGVHKNALKSNTTNNNISSNTFLSKNIRKICLATKPAPIIKSQFEGRSNFRLGTLSHILQHCLSGYQELTDWPTIPPDPWSRVIATPLQSTATSNDSESSEMNSPKSSVLHVKHRIDEKKKDRFGNISLNEFFSETEDDDDEEEEEEEENEKEMNGLIDERQEGNKKAKRTLSSFYGSGNTSSDGDDNDEYTSDEDQFKKNEEATDKDDHYDSESDSDFDIEYLLRSKQQLSTVQNHSIKEQSSSSSNISESQSSSLLTTGVPAPVTITTLNDTITSESLKEDSFTGEKFIHDINELQISMKQDLNSWLNAQSSSSSNESVHDAVIKEDIEKLTEQSLIHNYSLLWFTLTNPHENDISGQLQYSRIVWPNHPKLIVINLKLCNQNTCVELTNIQFDLMNSVIGRLLIDANRIQSFNPIVQLKPQSICTVQFGIDFAGFCDPIDLDLIYEMKSNDSLNHELLHRWRICLNPPASELIRPIHLNEKEYFNERSKLILSQSFYHNHIVTIINNNERIYQSELLSKLITHLLQHINIQYQFHKIHTNHKYIVCNDMELHEKMNCYSNGKSTTTTAMMMTTPTVTTTIASTTTTDVNNHNNQTSYITIFLTGQTISDNQLCLLEVSYWLNTLFKNDSFSINLSLFCNSSNIFRKHLSLCIEKILSTL</sequence>
<evidence type="ECO:0000313" key="8">
    <source>
        <dbReference type="EMBL" id="KGB33897.1"/>
    </source>
</evidence>
<evidence type="ECO:0000256" key="3">
    <source>
        <dbReference type="ARBA" id="ARBA00022448"/>
    </source>
</evidence>
<evidence type="ECO:0000259" key="7">
    <source>
        <dbReference type="Pfam" id="PF01602"/>
    </source>
</evidence>
<feature type="compositionally biased region" description="Acidic residues" evidence="6">
    <location>
        <begin position="821"/>
        <end position="832"/>
    </location>
</feature>
<feature type="region of interest" description="Disordered" evidence="6">
    <location>
        <begin position="727"/>
        <end position="748"/>
    </location>
</feature>
<dbReference type="InterPro" id="IPR011989">
    <property type="entry name" value="ARM-like"/>
</dbReference>
<dbReference type="GO" id="GO:0016192">
    <property type="term" value="P:vesicle-mediated transport"/>
    <property type="evidence" value="ECO:0007669"/>
    <property type="project" value="InterPro"/>
</dbReference>
<dbReference type="GO" id="GO:0006886">
    <property type="term" value="P:intracellular protein transport"/>
    <property type="evidence" value="ECO:0007669"/>
    <property type="project" value="InterPro"/>
</dbReference>
<evidence type="ECO:0000256" key="1">
    <source>
        <dbReference type="ARBA" id="ARBA00004308"/>
    </source>
</evidence>
<protein>
    <submittedName>
        <fullName evidence="8">AP-3 complex subunit beta-2</fullName>
    </submittedName>
</protein>
<organism evidence="8">
    <name type="scientific">Schistosoma haematobium</name>
    <name type="common">Blood fluke</name>
    <dbReference type="NCBI Taxonomy" id="6185"/>
    <lineage>
        <taxon>Eukaryota</taxon>
        <taxon>Metazoa</taxon>
        <taxon>Spiralia</taxon>
        <taxon>Lophotrochozoa</taxon>
        <taxon>Platyhelminthes</taxon>
        <taxon>Trematoda</taxon>
        <taxon>Digenea</taxon>
        <taxon>Strigeidida</taxon>
        <taxon>Schistosomatoidea</taxon>
        <taxon>Schistosomatidae</taxon>
        <taxon>Schistosoma</taxon>
    </lineage>
</organism>
<dbReference type="GO" id="GO:0012505">
    <property type="term" value="C:endomembrane system"/>
    <property type="evidence" value="ECO:0007669"/>
    <property type="project" value="UniProtKB-SubCell"/>
</dbReference>
<dbReference type="InterPro" id="IPR026740">
    <property type="entry name" value="AP3_beta"/>
</dbReference>
<dbReference type="InterPro" id="IPR002553">
    <property type="entry name" value="Clathrin/coatomer_adapt-like_N"/>
</dbReference>
<dbReference type="GO" id="GO:0030123">
    <property type="term" value="C:AP-3 adaptor complex"/>
    <property type="evidence" value="ECO:0007669"/>
    <property type="project" value="InterPro"/>
</dbReference>
<feature type="region of interest" description="Disordered" evidence="6">
    <location>
        <begin position="266"/>
        <end position="310"/>
    </location>
</feature>